<evidence type="ECO:0000259" key="1">
    <source>
        <dbReference type="Pfam" id="PF13280"/>
    </source>
</evidence>
<dbReference type="Pfam" id="PF26107">
    <property type="entry name" value="BrxR_CTD"/>
    <property type="match status" value="1"/>
</dbReference>
<evidence type="ECO:0000259" key="3">
    <source>
        <dbReference type="Pfam" id="PF26109"/>
    </source>
</evidence>
<dbReference type="PROSITE" id="PS52050">
    <property type="entry name" value="WYL"/>
    <property type="match status" value="1"/>
</dbReference>
<dbReference type="PANTHER" id="PTHR34580:SF3">
    <property type="entry name" value="PROTEIN PAFB"/>
    <property type="match status" value="1"/>
</dbReference>
<dbReference type="AlphaFoldDB" id="A0A1G9IIT1"/>
<organism evidence="4 5">
    <name type="scientific">Geoalkalibacter ferrihydriticus</name>
    <dbReference type="NCBI Taxonomy" id="392333"/>
    <lineage>
        <taxon>Bacteria</taxon>
        <taxon>Pseudomonadati</taxon>
        <taxon>Thermodesulfobacteriota</taxon>
        <taxon>Desulfuromonadia</taxon>
        <taxon>Desulfuromonadales</taxon>
        <taxon>Geoalkalibacteraceae</taxon>
        <taxon>Geoalkalibacter</taxon>
    </lineage>
</organism>
<name>A0A1G9IIT1_9BACT</name>
<evidence type="ECO:0000313" key="4">
    <source>
        <dbReference type="EMBL" id="SDL24915.1"/>
    </source>
</evidence>
<dbReference type="RefSeq" id="WP_052446328.1">
    <property type="nucleotide sequence ID" value="NZ_FNGU01000001.1"/>
</dbReference>
<feature type="domain" description="DNA-binding transcriptional repressor CapW winged helix-turn-helix" evidence="3">
    <location>
        <begin position="20"/>
        <end position="101"/>
    </location>
</feature>
<dbReference type="InterPro" id="IPR051534">
    <property type="entry name" value="CBASS_pafABC_assoc_protein"/>
</dbReference>
<dbReference type="STRING" id="392333.SAMN05660860_00146"/>
<feature type="domain" description="WYL" evidence="1">
    <location>
        <begin position="134"/>
        <end position="201"/>
    </location>
</feature>
<dbReference type="InterPro" id="IPR059020">
    <property type="entry name" value="CapW_CTD"/>
</dbReference>
<dbReference type="EMBL" id="FNGU01000001">
    <property type="protein sequence ID" value="SDL24915.1"/>
    <property type="molecule type" value="Genomic_DNA"/>
</dbReference>
<evidence type="ECO:0000259" key="2">
    <source>
        <dbReference type="Pfam" id="PF26107"/>
    </source>
</evidence>
<gene>
    <name evidence="4" type="ORF">SAMN05660860_00146</name>
</gene>
<reference evidence="4 5" key="1">
    <citation type="submission" date="2016-10" db="EMBL/GenBank/DDBJ databases">
        <authorList>
            <person name="de Groot N.N."/>
        </authorList>
    </citation>
    <scope>NUCLEOTIDE SEQUENCE [LARGE SCALE GENOMIC DNA]</scope>
    <source>
        <strain evidence="4 5">DSM 17813</strain>
    </source>
</reference>
<dbReference type="PIRSF" id="PIRSF015558">
    <property type="entry name" value="Txn_reg_DeoR_prd"/>
    <property type="match status" value="1"/>
</dbReference>
<dbReference type="InterPro" id="IPR059019">
    <property type="entry name" value="WHD_CapW"/>
</dbReference>
<accession>A0A1G9IIT1</accession>
<proteinExistence type="predicted"/>
<protein>
    <submittedName>
        <fullName evidence="4">WYL domain-containing protein</fullName>
    </submittedName>
</protein>
<dbReference type="Pfam" id="PF13280">
    <property type="entry name" value="WYL"/>
    <property type="match status" value="1"/>
</dbReference>
<dbReference type="Proteomes" id="UP000182146">
    <property type="component" value="Unassembled WGS sequence"/>
</dbReference>
<evidence type="ECO:0000313" key="5">
    <source>
        <dbReference type="Proteomes" id="UP000182146"/>
    </source>
</evidence>
<dbReference type="PANTHER" id="PTHR34580">
    <property type="match status" value="1"/>
</dbReference>
<dbReference type="OrthoDB" id="6400324at2"/>
<dbReference type="InterPro" id="IPR026881">
    <property type="entry name" value="WYL_dom"/>
</dbReference>
<dbReference type="InterPro" id="IPR016634">
    <property type="entry name" value="CapW-like"/>
</dbReference>
<feature type="domain" description="DNA-binding transcriptional repressor CapW C-terminal dimerisation" evidence="2">
    <location>
        <begin position="220"/>
        <end position="289"/>
    </location>
</feature>
<sequence length="298" mass="35295">MWTVKYDKKSRMDEGIRWEASKRLEFIDFRLYWEGRVNRGDLTDFFGISIPQASNDLSKYQELAPRNLDYDRSGKFYFATQEFKPVFYEPTSDDYLSQLKQISSGLITQNESIIKSVPDTYLIPVLERKLPNDTLKTIIHSLKNKTDLNVFYQSMSRQDPSWRWIAPKSLAYDGFRWHIRSYCFTRKDFRDFAIGRIWEIKAQRPTEAEEKEDNEWNTFITLKIGPNPNLSENQKNTIEMEYGMENGFKEVYVRQSLLSYFLRRYGLDHKCAQDEMAGQHIVLLNAESIPDNYKPIGF</sequence>
<dbReference type="Pfam" id="PF26109">
    <property type="entry name" value="WHD_BrxR"/>
    <property type="match status" value="1"/>
</dbReference>